<sequence>MTNKELIERMKDMADCADAAYAKLHWVYENETFFNKWGFADNITKGYDNNGQPTAYAMAIEARFCQDFMIDKPIINDETLKIEYKSTKINNEIQNFIAKNENKQYIFLNDEKYIAYPNHYTISHRTKNFVNRYELVSHIPNTLSGFSATIFRDLGELDTATNARKLENDFSYIIAFRGTESTKEIV</sequence>
<dbReference type="RefSeq" id="WP_023947336.1">
    <property type="nucleotide sequence ID" value="NZ_BASD01000008.1"/>
</dbReference>
<dbReference type="AlphaFoldDB" id="T1CXG3"/>
<comment type="caution">
    <text evidence="1">The sequence shown here is derived from an EMBL/GenBank/DDBJ whole genome shotgun (WGS) entry which is preliminary data.</text>
</comment>
<evidence type="ECO:0000313" key="1">
    <source>
        <dbReference type="EMBL" id="GAD18605.1"/>
    </source>
</evidence>
<proteinExistence type="predicted"/>
<dbReference type="Proteomes" id="UP000018143">
    <property type="component" value="Unassembled WGS sequence"/>
</dbReference>
<protein>
    <submittedName>
        <fullName evidence="1">Uncharacterized protein</fullName>
    </submittedName>
</protein>
<dbReference type="EMBL" id="BASD01000008">
    <property type="protein sequence ID" value="GAD18605.1"/>
    <property type="molecule type" value="Genomic_DNA"/>
</dbReference>
<evidence type="ECO:0000313" key="2">
    <source>
        <dbReference type="Proteomes" id="UP000018143"/>
    </source>
</evidence>
<reference evidence="1 2" key="1">
    <citation type="journal article" date="2013" name="Genome Announc.">
        <title>Draft Genome Sequence of Helicobacter fennelliae Strain MRY12-0050, Isolated from a Bacteremia Patient.</title>
        <authorList>
            <person name="Rimbara E."/>
            <person name="Matsui M."/>
            <person name="Mori S."/>
            <person name="Suzuki S."/>
            <person name="Suzuki M."/>
            <person name="Kim H."/>
            <person name="Sekizuka T."/>
            <person name="Kuroda M."/>
            <person name="Shibayama K."/>
        </authorList>
    </citation>
    <scope>NUCLEOTIDE SEQUENCE [LARGE SCALE GENOMIC DNA]</scope>
    <source>
        <strain evidence="1 2">MRY12-0050</strain>
    </source>
</reference>
<dbReference type="STRING" id="1325130.HFN_2017"/>
<keyword evidence="2" id="KW-1185">Reference proteome</keyword>
<organism evidence="1 2">
    <name type="scientific">Helicobacter fennelliae MRY12-0050</name>
    <dbReference type="NCBI Taxonomy" id="1325130"/>
    <lineage>
        <taxon>Bacteria</taxon>
        <taxon>Pseudomonadati</taxon>
        <taxon>Campylobacterota</taxon>
        <taxon>Epsilonproteobacteria</taxon>
        <taxon>Campylobacterales</taxon>
        <taxon>Helicobacteraceae</taxon>
        <taxon>Helicobacter</taxon>
    </lineage>
</organism>
<gene>
    <name evidence="1" type="ORF">HFN_2017</name>
</gene>
<dbReference type="eggNOG" id="COG2931">
    <property type="taxonomic scope" value="Bacteria"/>
</dbReference>
<name>T1CXG3_9HELI</name>
<accession>T1CXG3</accession>